<protein>
    <submittedName>
        <fullName evidence="8">Replication factor A protein 2</fullName>
    </submittedName>
</protein>
<dbReference type="Gene3D" id="1.10.10.10">
    <property type="entry name" value="Winged helix-like DNA-binding domain superfamily/Winged helix DNA-binding domain"/>
    <property type="match status" value="1"/>
</dbReference>
<evidence type="ECO:0000256" key="4">
    <source>
        <dbReference type="ARBA" id="ARBA00023125"/>
    </source>
</evidence>
<dbReference type="Pfam" id="PF01336">
    <property type="entry name" value="tRNA_anti-codon"/>
    <property type="match status" value="1"/>
</dbReference>
<evidence type="ECO:0000313" key="8">
    <source>
        <dbReference type="EMBL" id="OMH81781.1"/>
    </source>
</evidence>
<dbReference type="PANTHER" id="PTHR13989">
    <property type="entry name" value="REPLICATION PROTEIN A-RELATED"/>
    <property type="match status" value="1"/>
</dbReference>
<dbReference type="GO" id="GO:0035861">
    <property type="term" value="C:site of double-strand break"/>
    <property type="evidence" value="ECO:0007669"/>
    <property type="project" value="TreeGrafter"/>
</dbReference>
<dbReference type="SUPFAM" id="SSF50249">
    <property type="entry name" value="Nucleic acid-binding proteins"/>
    <property type="match status" value="1"/>
</dbReference>
<feature type="domain" description="OB" evidence="6">
    <location>
        <begin position="104"/>
        <end position="174"/>
    </location>
</feature>
<dbReference type="PANTHER" id="PTHR13989:SF16">
    <property type="entry name" value="REPLICATION PROTEIN A2"/>
    <property type="match status" value="1"/>
</dbReference>
<dbReference type="AlphaFoldDB" id="A0A1R1PLD1"/>
<evidence type="ECO:0000256" key="1">
    <source>
        <dbReference type="ARBA" id="ARBA00004123"/>
    </source>
</evidence>
<keyword evidence="9" id="KW-1185">Reference proteome</keyword>
<dbReference type="EMBL" id="LSSK01000825">
    <property type="protein sequence ID" value="OMH81781.1"/>
    <property type="molecule type" value="Genomic_DNA"/>
</dbReference>
<dbReference type="OrthoDB" id="25571at2759"/>
<organism evidence="8 9">
    <name type="scientific">Zancudomyces culisetae</name>
    <name type="common">Gut fungus</name>
    <name type="synonym">Smittium culisetae</name>
    <dbReference type="NCBI Taxonomy" id="1213189"/>
    <lineage>
        <taxon>Eukaryota</taxon>
        <taxon>Fungi</taxon>
        <taxon>Fungi incertae sedis</taxon>
        <taxon>Zoopagomycota</taxon>
        <taxon>Kickxellomycotina</taxon>
        <taxon>Harpellomycetes</taxon>
        <taxon>Harpellales</taxon>
        <taxon>Legeriomycetaceae</taxon>
        <taxon>Zancudomyces</taxon>
    </lineage>
</organism>
<evidence type="ECO:0000256" key="5">
    <source>
        <dbReference type="ARBA" id="ARBA00023242"/>
    </source>
</evidence>
<dbReference type="GO" id="GO:0006289">
    <property type="term" value="P:nucleotide-excision repair"/>
    <property type="evidence" value="ECO:0007669"/>
    <property type="project" value="TreeGrafter"/>
</dbReference>
<proteinExistence type="inferred from homology"/>
<dbReference type="Pfam" id="PF08784">
    <property type="entry name" value="RPA_C"/>
    <property type="match status" value="1"/>
</dbReference>
<dbReference type="InterPro" id="IPR012340">
    <property type="entry name" value="NA-bd_OB-fold"/>
</dbReference>
<dbReference type="CDD" id="cd04478">
    <property type="entry name" value="RPA2_DBD_D"/>
    <property type="match status" value="1"/>
</dbReference>
<sequence length="293" mass="31780">MYSRGPQSFGEQNYNAYGGFNNYNTNSMGGLKNDFNQGQNSGGGSGAASAGGFFTSEAGSAKKDAIAQQTVRPVTIKQLLAIDTEHPDKPFVIDGNEIKFLYMIGVVRNINSQATMTTYSVEDGSGSIEVKVWANHLNNESDEAAGIQPNQYVRIIGEFKLFNDKRHVLALSILPINDFNEITYHLLSVVQTHLESTKGMGGGKAGHGVLGHDAKSSHVGGSGDSVVKRVYDYIASVRDKLQGVDIKDIERDLAPEISPNQIRAATNSLIDDGNIFTVIDESHFLSTNYDMPR</sequence>
<dbReference type="GO" id="GO:0005662">
    <property type="term" value="C:DNA replication factor A complex"/>
    <property type="evidence" value="ECO:0007669"/>
    <property type="project" value="TreeGrafter"/>
</dbReference>
<comment type="caution">
    <text evidence="8">The sequence shown here is derived from an EMBL/GenBank/DDBJ whole genome shotgun (WGS) entry which is preliminary data.</text>
</comment>
<dbReference type="InterPro" id="IPR040260">
    <property type="entry name" value="RFA2-like"/>
</dbReference>
<keyword evidence="3" id="KW-0235">DNA replication</keyword>
<dbReference type="GO" id="GO:0006260">
    <property type="term" value="P:DNA replication"/>
    <property type="evidence" value="ECO:0007669"/>
    <property type="project" value="UniProtKB-KW"/>
</dbReference>
<evidence type="ECO:0000313" key="9">
    <source>
        <dbReference type="Proteomes" id="UP000188320"/>
    </source>
</evidence>
<reference evidence="9" key="1">
    <citation type="submission" date="2017-01" db="EMBL/GenBank/DDBJ databases">
        <authorList>
            <person name="Wang Y."/>
            <person name="White M."/>
            <person name="Kvist S."/>
            <person name="Moncalvo J.-M."/>
        </authorList>
    </citation>
    <scope>NUCLEOTIDE SEQUENCE [LARGE SCALE GENOMIC DNA]</scope>
    <source>
        <strain evidence="9">COL-18-3</strain>
    </source>
</reference>
<dbReference type="GO" id="GO:0003697">
    <property type="term" value="F:single-stranded DNA binding"/>
    <property type="evidence" value="ECO:0007669"/>
    <property type="project" value="TreeGrafter"/>
</dbReference>
<dbReference type="InterPro" id="IPR014892">
    <property type="entry name" value="RPA_C"/>
</dbReference>
<gene>
    <name evidence="8" type="ORF">AX774_g4754</name>
</gene>
<feature type="domain" description="Replication protein A C-terminal" evidence="7">
    <location>
        <begin position="197"/>
        <end position="281"/>
    </location>
</feature>
<accession>A0A1R1PLD1</accession>
<dbReference type="InterPro" id="IPR014646">
    <property type="entry name" value="Rfa2/RPA32"/>
</dbReference>
<dbReference type="GO" id="GO:0000724">
    <property type="term" value="P:double-strand break repair via homologous recombination"/>
    <property type="evidence" value="ECO:0007669"/>
    <property type="project" value="TreeGrafter"/>
</dbReference>
<evidence type="ECO:0000259" key="6">
    <source>
        <dbReference type="Pfam" id="PF01336"/>
    </source>
</evidence>
<dbReference type="GO" id="GO:0000781">
    <property type="term" value="C:chromosome, telomeric region"/>
    <property type="evidence" value="ECO:0007669"/>
    <property type="project" value="TreeGrafter"/>
</dbReference>
<dbReference type="PIRSF" id="PIRSF036949">
    <property type="entry name" value="RPA32"/>
    <property type="match status" value="1"/>
</dbReference>
<evidence type="ECO:0000259" key="7">
    <source>
        <dbReference type="Pfam" id="PF08784"/>
    </source>
</evidence>
<name>A0A1R1PLD1_ZANCU</name>
<dbReference type="InterPro" id="IPR036390">
    <property type="entry name" value="WH_DNA-bd_sf"/>
</dbReference>
<comment type="similarity">
    <text evidence="2">Belongs to the replication factor A protein 2 family.</text>
</comment>
<dbReference type="Gene3D" id="2.40.50.140">
    <property type="entry name" value="Nucleic acid-binding proteins"/>
    <property type="match status" value="1"/>
</dbReference>
<keyword evidence="5" id="KW-0539">Nucleus</keyword>
<comment type="subcellular location">
    <subcellularLocation>
        <location evidence="1">Nucleus</location>
    </subcellularLocation>
</comment>
<dbReference type="Proteomes" id="UP000188320">
    <property type="component" value="Unassembled WGS sequence"/>
</dbReference>
<evidence type="ECO:0000256" key="2">
    <source>
        <dbReference type="ARBA" id="ARBA00007815"/>
    </source>
</evidence>
<evidence type="ECO:0000256" key="3">
    <source>
        <dbReference type="ARBA" id="ARBA00022705"/>
    </source>
</evidence>
<dbReference type="SUPFAM" id="SSF46785">
    <property type="entry name" value="Winged helix' DNA-binding domain"/>
    <property type="match status" value="1"/>
</dbReference>
<dbReference type="InterPro" id="IPR004365">
    <property type="entry name" value="NA-bd_OB_tRNA"/>
</dbReference>
<keyword evidence="4" id="KW-0238">DNA-binding</keyword>
<dbReference type="InterPro" id="IPR036388">
    <property type="entry name" value="WH-like_DNA-bd_sf"/>
</dbReference>